<dbReference type="InterPro" id="IPR003690">
    <property type="entry name" value="MTERF"/>
</dbReference>
<dbReference type="EMBL" id="JAGKQH010000018">
    <property type="protein sequence ID" value="KAG6574074.1"/>
    <property type="molecule type" value="Genomic_DNA"/>
</dbReference>
<reference evidence="1 2" key="1">
    <citation type="journal article" date="2021" name="Hortic Res">
        <title>The domestication of Cucurbita argyrosperma as revealed by the genome of its wild relative.</title>
        <authorList>
            <person name="Barrera-Redondo J."/>
            <person name="Sanchez-de la Vega G."/>
            <person name="Aguirre-Liguori J.A."/>
            <person name="Castellanos-Morales G."/>
            <person name="Gutierrez-Guerrero Y.T."/>
            <person name="Aguirre-Dugua X."/>
            <person name="Aguirre-Planter E."/>
            <person name="Tenaillon M.I."/>
            <person name="Lira-Saade R."/>
            <person name="Eguiarte L.E."/>
        </authorList>
    </citation>
    <scope>NUCLEOTIDE SEQUENCE [LARGE SCALE GENOMIC DNA]</scope>
    <source>
        <strain evidence="1">JBR-2021</strain>
    </source>
</reference>
<accession>A0AAV6M3M0</accession>
<evidence type="ECO:0000313" key="1">
    <source>
        <dbReference type="EMBL" id="KAG6574074.1"/>
    </source>
</evidence>
<proteinExistence type="predicted"/>
<comment type="caution">
    <text evidence="1">The sequence shown here is derived from an EMBL/GenBank/DDBJ whole genome shotgun (WGS) entry which is preliminary data.</text>
</comment>
<dbReference type="AlphaFoldDB" id="A0AAV6M3M0"/>
<protein>
    <submittedName>
        <fullName evidence="1">Transcription termination factor MTEF1, chloroplastic</fullName>
    </submittedName>
</protein>
<dbReference type="PANTHER" id="PTHR13068">
    <property type="entry name" value="CGI-12 PROTEIN-RELATED"/>
    <property type="match status" value="1"/>
</dbReference>
<gene>
    <name evidence="1" type="primary">MTERF1</name>
    <name evidence="1" type="ORF">SDJN03_27961</name>
</gene>
<dbReference type="Pfam" id="PF02536">
    <property type="entry name" value="mTERF"/>
    <property type="match status" value="1"/>
</dbReference>
<dbReference type="SMART" id="SM00733">
    <property type="entry name" value="Mterf"/>
    <property type="match status" value="4"/>
</dbReference>
<organism evidence="1 2">
    <name type="scientific">Cucurbita argyrosperma subsp. sororia</name>
    <dbReference type="NCBI Taxonomy" id="37648"/>
    <lineage>
        <taxon>Eukaryota</taxon>
        <taxon>Viridiplantae</taxon>
        <taxon>Streptophyta</taxon>
        <taxon>Embryophyta</taxon>
        <taxon>Tracheophyta</taxon>
        <taxon>Spermatophyta</taxon>
        <taxon>Magnoliopsida</taxon>
        <taxon>eudicotyledons</taxon>
        <taxon>Gunneridae</taxon>
        <taxon>Pentapetalae</taxon>
        <taxon>rosids</taxon>
        <taxon>fabids</taxon>
        <taxon>Cucurbitales</taxon>
        <taxon>Cucurbitaceae</taxon>
        <taxon>Cucurbiteae</taxon>
        <taxon>Cucurbita</taxon>
    </lineage>
</organism>
<dbReference type="PANTHER" id="PTHR13068:SF36">
    <property type="entry name" value="TRANSCRIPTION TERMINATION FACTOR MTEF1, CHLOROPLASTIC"/>
    <property type="match status" value="1"/>
</dbReference>
<name>A0AAV6M3M0_9ROSI</name>
<evidence type="ECO:0000313" key="2">
    <source>
        <dbReference type="Proteomes" id="UP000685013"/>
    </source>
</evidence>
<sequence length="375" mass="42815">MISRVQNLPPWNLFLFPRSSAPSLNPLRNPNFRKPRFTISLNSQFSDHSDAGLLFRQKILYLENHLHVDFRKAFRENPDSRSATLSAVKSVEVCLSSMGLELSAVGRVLDMYPQLLTSDPDYDLYPIFDFLLNEVQIPFPDIRKSIVRCPRLLVSDLDLQLRPALKFLRDLGFVGLNAITSQTTLLLVSSVEHTLLPKIQYLENLGLSHKDVVNMVLRSPALLTYSIQNNLVPKVDYFLGDMKGDLSELRSRRRQMVEELPSLFNLIGVIYKIVPILREIISQNVCCLNREYPKYKASARPQLPPFVDAMQSLTTVVGWFERLARKNMSLDLLKAQTLRKKGTGEPPNQMRCINVAIQITGYVVHYMADFDGYSL</sequence>
<dbReference type="Proteomes" id="UP000685013">
    <property type="component" value="Chromosome 18"/>
</dbReference>
<dbReference type="GO" id="GO:0003676">
    <property type="term" value="F:nucleic acid binding"/>
    <property type="evidence" value="ECO:0007669"/>
    <property type="project" value="InterPro"/>
</dbReference>
<feature type="non-terminal residue" evidence="1">
    <location>
        <position position="1"/>
    </location>
</feature>
<keyword evidence="2" id="KW-1185">Reference proteome</keyword>